<evidence type="ECO:0000256" key="2">
    <source>
        <dbReference type="ARBA" id="ARBA00004906"/>
    </source>
</evidence>
<keyword evidence="7" id="KW-0833">Ubl conjugation pathway</keyword>
<evidence type="ECO:0000256" key="5">
    <source>
        <dbReference type="ARBA" id="ARBA00022723"/>
    </source>
</evidence>
<feature type="domain" description="RING-type" evidence="11">
    <location>
        <begin position="106"/>
        <end position="148"/>
    </location>
</feature>
<comment type="catalytic activity">
    <reaction evidence="1">
        <text>S-ubiquitinyl-[E2 ubiquitin-conjugating enzyme]-L-cysteine + [acceptor protein]-L-lysine = [E2 ubiquitin-conjugating enzyme]-L-cysteine + N(6)-ubiquitinyl-[acceptor protein]-L-lysine.</text>
        <dbReference type="EC" id="2.3.2.27"/>
    </reaction>
</comment>
<keyword evidence="8" id="KW-0862">Zinc</keyword>
<dbReference type="InterPro" id="IPR001841">
    <property type="entry name" value="Znf_RING"/>
</dbReference>
<dbReference type="InterPro" id="IPR013083">
    <property type="entry name" value="Znf_RING/FYVE/PHD"/>
</dbReference>
<name>A0A8T2UTP6_CERRI</name>
<dbReference type="GO" id="GO:0061630">
    <property type="term" value="F:ubiquitin protein ligase activity"/>
    <property type="evidence" value="ECO:0007669"/>
    <property type="project" value="UniProtKB-EC"/>
</dbReference>
<dbReference type="EMBL" id="CM035410">
    <property type="protein sequence ID" value="KAH7437265.1"/>
    <property type="molecule type" value="Genomic_DNA"/>
</dbReference>
<comment type="caution">
    <text evidence="12">The sequence shown here is derived from an EMBL/GenBank/DDBJ whole genome shotgun (WGS) entry which is preliminary data.</text>
</comment>
<evidence type="ECO:0000256" key="3">
    <source>
        <dbReference type="ARBA" id="ARBA00012483"/>
    </source>
</evidence>
<proteinExistence type="predicted"/>
<dbReference type="PROSITE" id="PS50089">
    <property type="entry name" value="ZF_RING_2"/>
    <property type="match status" value="1"/>
</dbReference>
<keyword evidence="13" id="KW-1185">Reference proteome</keyword>
<dbReference type="AlphaFoldDB" id="A0A8T2UTP6"/>
<dbReference type="OrthoDB" id="8062037at2759"/>
<keyword evidence="10" id="KW-1133">Transmembrane helix</keyword>
<reference evidence="12" key="1">
    <citation type="submission" date="2021-08" db="EMBL/GenBank/DDBJ databases">
        <title>WGS assembly of Ceratopteris richardii.</title>
        <authorList>
            <person name="Marchant D.B."/>
            <person name="Chen G."/>
            <person name="Jenkins J."/>
            <person name="Shu S."/>
            <person name="Leebens-Mack J."/>
            <person name="Grimwood J."/>
            <person name="Schmutz J."/>
            <person name="Soltis P."/>
            <person name="Soltis D."/>
            <person name="Chen Z.-H."/>
        </authorList>
    </citation>
    <scope>NUCLEOTIDE SEQUENCE</scope>
    <source>
        <strain evidence="12">Whitten #5841</strain>
        <tissue evidence="12">Leaf</tissue>
    </source>
</reference>
<organism evidence="12 13">
    <name type="scientific">Ceratopteris richardii</name>
    <name type="common">Triangle waterfern</name>
    <dbReference type="NCBI Taxonomy" id="49495"/>
    <lineage>
        <taxon>Eukaryota</taxon>
        <taxon>Viridiplantae</taxon>
        <taxon>Streptophyta</taxon>
        <taxon>Embryophyta</taxon>
        <taxon>Tracheophyta</taxon>
        <taxon>Polypodiopsida</taxon>
        <taxon>Polypodiidae</taxon>
        <taxon>Polypodiales</taxon>
        <taxon>Pteridineae</taxon>
        <taxon>Pteridaceae</taxon>
        <taxon>Parkerioideae</taxon>
        <taxon>Ceratopteris</taxon>
    </lineage>
</organism>
<dbReference type="EC" id="2.3.2.27" evidence="3"/>
<feature type="transmembrane region" description="Helical" evidence="10">
    <location>
        <begin position="28"/>
        <end position="49"/>
    </location>
</feature>
<protein>
    <recommendedName>
        <fullName evidence="3">RING-type E3 ubiquitin transferase</fullName>
        <ecNumber evidence="3">2.3.2.27</ecNumber>
    </recommendedName>
</protein>
<evidence type="ECO:0000313" key="13">
    <source>
        <dbReference type="Proteomes" id="UP000825935"/>
    </source>
</evidence>
<dbReference type="GO" id="GO:0008270">
    <property type="term" value="F:zinc ion binding"/>
    <property type="evidence" value="ECO:0007669"/>
    <property type="project" value="UniProtKB-KW"/>
</dbReference>
<evidence type="ECO:0000313" key="12">
    <source>
        <dbReference type="EMBL" id="KAH7437266.1"/>
    </source>
</evidence>
<comment type="pathway">
    <text evidence="2">Protein modification; protein ubiquitination.</text>
</comment>
<dbReference type="CDD" id="cd16461">
    <property type="entry name" value="RING-H2_EL5-like"/>
    <property type="match status" value="1"/>
</dbReference>
<evidence type="ECO:0000259" key="11">
    <source>
        <dbReference type="PROSITE" id="PS50089"/>
    </source>
</evidence>
<dbReference type="OMA" id="MPACGHT"/>
<dbReference type="PANTHER" id="PTHR46913:SF23">
    <property type="entry name" value="E3 UBIQUITIN-PROTEIN LIGASE RHA4A-RELATED"/>
    <property type="match status" value="1"/>
</dbReference>
<dbReference type="InterPro" id="IPR044600">
    <property type="entry name" value="ATL1/ATL16-like"/>
</dbReference>
<dbReference type="Pfam" id="PF13639">
    <property type="entry name" value="zf-RING_2"/>
    <property type="match status" value="1"/>
</dbReference>
<dbReference type="Proteomes" id="UP000825935">
    <property type="component" value="Chromosome 5"/>
</dbReference>
<dbReference type="Gene3D" id="3.30.40.10">
    <property type="entry name" value="Zinc/RING finger domain, C3HC4 (zinc finger)"/>
    <property type="match status" value="1"/>
</dbReference>
<keyword evidence="10" id="KW-0812">Transmembrane</keyword>
<keyword evidence="5" id="KW-0479">Metal-binding</keyword>
<sequence>MSDQGNLSAPECSGPCQSSPQLQLYQTIIFATPVLFALLLVVLFCLLYVRRRQNAHMSSQGRLQFITRGFFPASVADQGLTKSFRERLPVVAFDDKFAALNQDSQCAVCLSDYQRNEKLQQLPPCKHSFHVSCIDEWLAKNTTCPICRTSLLHEASVGRGVTARPENFRRWENGVVINDFQDVVALRRAVDALGGASSSMNVSSLENAPPFSTDHSVSIERS</sequence>
<dbReference type="SUPFAM" id="SSF57850">
    <property type="entry name" value="RING/U-box"/>
    <property type="match status" value="1"/>
</dbReference>
<evidence type="ECO:0000256" key="4">
    <source>
        <dbReference type="ARBA" id="ARBA00022679"/>
    </source>
</evidence>
<accession>A0A8T2UTP6</accession>
<evidence type="ECO:0000256" key="9">
    <source>
        <dbReference type="PROSITE-ProRule" id="PRU00175"/>
    </source>
</evidence>
<keyword evidence="4" id="KW-0808">Transferase</keyword>
<evidence type="ECO:0000256" key="7">
    <source>
        <dbReference type="ARBA" id="ARBA00022786"/>
    </source>
</evidence>
<dbReference type="PANTHER" id="PTHR46913">
    <property type="entry name" value="RING-H2 FINGER PROTEIN ATL16"/>
    <property type="match status" value="1"/>
</dbReference>
<evidence type="ECO:0000256" key="10">
    <source>
        <dbReference type="SAM" id="Phobius"/>
    </source>
</evidence>
<dbReference type="EMBL" id="CM035410">
    <property type="protein sequence ID" value="KAH7437266.1"/>
    <property type="molecule type" value="Genomic_DNA"/>
</dbReference>
<gene>
    <name evidence="12" type="ORF">KP509_05G063000</name>
</gene>
<dbReference type="SMART" id="SM00184">
    <property type="entry name" value="RING"/>
    <property type="match status" value="1"/>
</dbReference>
<evidence type="ECO:0000256" key="6">
    <source>
        <dbReference type="ARBA" id="ARBA00022771"/>
    </source>
</evidence>
<dbReference type="GO" id="GO:0016567">
    <property type="term" value="P:protein ubiquitination"/>
    <property type="evidence" value="ECO:0007669"/>
    <property type="project" value="InterPro"/>
</dbReference>
<keyword evidence="10" id="KW-0472">Membrane</keyword>
<evidence type="ECO:0000256" key="1">
    <source>
        <dbReference type="ARBA" id="ARBA00000900"/>
    </source>
</evidence>
<evidence type="ECO:0000256" key="8">
    <source>
        <dbReference type="ARBA" id="ARBA00022833"/>
    </source>
</evidence>
<keyword evidence="6 9" id="KW-0863">Zinc-finger</keyword>